<dbReference type="InterPro" id="IPR013120">
    <property type="entry name" value="FAR_NAD-bd"/>
</dbReference>
<dbReference type="InterPro" id="IPR036291">
    <property type="entry name" value="NAD(P)-bd_dom_sf"/>
</dbReference>
<keyword evidence="3" id="KW-1185">Reference proteome</keyword>
<feature type="domain" description="Thioester reductase (TE)" evidence="1">
    <location>
        <begin position="37"/>
        <end position="280"/>
    </location>
</feature>
<sequence length="396" mass="43195">MISPFFSLSLRRRAAQWSLRKAVVGCGTGEGAVRVALTGATGFLGLRLLDELLCRHRSVTVLARGEPERARERIARGLARFATPRPDLPARLRVVSARITEPRLGLPEDAHRELADSLDAVWHCAGDTTLDGDLAVLRRVNVAGTRHVLDLAGAGSGQPMVFHVSTAFVAGARRAGVVYEDELTDAYGFEGAYERSKYEAEVLVHAWARATGRPAVVFRPSVLTTGLPPHPDLPEHPLLNIERTLTGMERSYFGPGGLREHGRFRIVGRPDGQLNLMPVEDAAAVMARLADLPPAGGVETYHVVHGRETPVEEFRRLLERLTGVRVAIVPRLTDPSPREAAVAVVSGVFCYLGQRRRYDDSRVRARLGPPGVPARVDADYLLSGLRPVPRPEGAVR</sequence>
<accession>A0A918GNR8</accession>
<evidence type="ECO:0000259" key="1">
    <source>
        <dbReference type="Pfam" id="PF07993"/>
    </source>
</evidence>
<dbReference type="PANTHER" id="PTHR48079">
    <property type="entry name" value="PROTEIN YEEZ"/>
    <property type="match status" value="1"/>
</dbReference>
<organism evidence="2 3">
    <name type="scientific">Streptomyces griseoviridis</name>
    <dbReference type="NCBI Taxonomy" id="45398"/>
    <lineage>
        <taxon>Bacteria</taxon>
        <taxon>Bacillati</taxon>
        <taxon>Actinomycetota</taxon>
        <taxon>Actinomycetes</taxon>
        <taxon>Kitasatosporales</taxon>
        <taxon>Streptomycetaceae</taxon>
        <taxon>Streptomyces</taxon>
    </lineage>
</organism>
<evidence type="ECO:0000313" key="3">
    <source>
        <dbReference type="Proteomes" id="UP000653493"/>
    </source>
</evidence>
<reference evidence="2" key="1">
    <citation type="journal article" date="2014" name="Int. J. Syst. Evol. Microbiol.">
        <title>Complete genome sequence of Corynebacterium casei LMG S-19264T (=DSM 44701T), isolated from a smear-ripened cheese.</title>
        <authorList>
            <consortium name="US DOE Joint Genome Institute (JGI-PGF)"/>
            <person name="Walter F."/>
            <person name="Albersmeier A."/>
            <person name="Kalinowski J."/>
            <person name="Ruckert C."/>
        </authorList>
    </citation>
    <scope>NUCLEOTIDE SEQUENCE</scope>
    <source>
        <strain evidence="2">JCM 4234</strain>
    </source>
</reference>
<reference evidence="2" key="2">
    <citation type="submission" date="2020-09" db="EMBL/GenBank/DDBJ databases">
        <authorList>
            <person name="Sun Q."/>
            <person name="Ohkuma M."/>
        </authorList>
    </citation>
    <scope>NUCLEOTIDE SEQUENCE</scope>
    <source>
        <strain evidence="2">JCM 4234</strain>
    </source>
</reference>
<dbReference type="SUPFAM" id="SSF51735">
    <property type="entry name" value="NAD(P)-binding Rossmann-fold domains"/>
    <property type="match status" value="1"/>
</dbReference>
<dbReference type="EMBL" id="BMSL01000011">
    <property type="protein sequence ID" value="GGS45710.1"/>
    <property type="molecule type" value="Genomic_DNA"/>
</dbReference>
<name>A0A918GNR8_STRGD</name>
<evidence type="ECO:0000313" key="2">
    <source>
        <dbReference type="EMBL" id="GGS45710.1"/>
    </source>
</evidence>
<dbReference type="AlphaFoldDB" id="A0A918GNR8"/>
<comment type="caution">
    <text evidence="2">The sequence shown here is derived from an EMBL/GenBank/DDBJ whole genome shotgun (WGS) entry which is preliminary data.</text>
</comment>
<proteinExistence type="predicted"/>
<dbReference type="GO" id="GO:0004029">
    <property type="term" value="F:aldehyde dehydrogenase (NAD+) activity"/>
    <property type="evidence" value="ECO:0007669"/>
    <property type="project" value="TreeGrafter"/>
</dbReference>
<dbReference type="PANTHER" id="PTHR48079:SF6">
    <property type="entry name" value="NAD(P)-BINDING DOMAIN-CONTAINING PROTEIN-RELATED"/>
    <property type="match status" value="1"/>
</dbReference>
<protein>
    <recommendedName>
        <fullName evidence="1">Thioester reductase (TE) domain-containing protein</fullName>
    </recommendedName>
</protein>
<gene>
    <name evidence="2" type="ORF">GCM10010238_39260</name>
</gene>
<dbReference type="Proteomes" id="UP000653493">
    <property type="component" value="Unassembled WGS sequence"/>
</dbReference>
<dbReference type="Gene3D" id="3.40.50.720">
    <property type="entry name" value="NAD(P)-binding Rossmann-like Domain"/>
    <property type="match status" value="1"/>
</dbReference>
<dbReference type="Pfam" id="PF07993">
    <property type="entry name" value="NAD_binding_4"/>
    <property type="match status" value="1"/>
</dbReference>
<dbReference type="GO" id="GO:0005737">
    <property type="term" value="C:cytoplasm"/>
    <property type="evidence" value="ECO:0007669"/>
    <property type="project" value="TreeGrafter"/>
</dbReference>
<dbReference type="InterPro" id="IPR051783">
    <property type="entry name" value="NAD(P)-dependent_oxidoreduct"/>
</dbReference>